<dbReference type="RefSeq" id="WP_070078120.1">
    <property type="nucleotide sequence ID" value="NZ_CP017415.1"/>
</dbReference>
<evidence type="ECO:0000313" key="7">
    <source>
        <dbReference type="Proteomes" id="UP000095401"/>
    </source>
</evidence>
<comment type="subcellular location">
    <subcellularLocation>
        <location evidence="1">Membrane</location>
    </subcellularLocation>
</comment>
<evidence type="ECO:0000256" key="3">
    <source>
        <dbReference type="ARBA" id="ARBA00022989"/>
    </source>
</evidence>
<evidence type="ECO:0000256" key="5">
    <source>
        <dbReference type="SAM" id="Phobius"/>
    </source>
</evidence>
<dbReference type="Pfam" id="PF05101">
    <property type="entry name" value="VirB3"/>
    <property type="match status" value="1"/>
</dbReference>
<accession>A0A1D8IMT8</accession>
<proteinExistence type="predicted"/>
<protein>
    <recommendedName>
        <fullName evidence="8">Conjugal transfer protein TrbD</fullName>
    </recommendedName>
</protein>
<evidence type="ECO:0000256" key="1">
    <source>
        <dbReference type="ARBA" id="ARBA00004370"/>
    </source>
</evidence>
<dbReference type="AlphaFoldDB" id="A0A1D8IMT8"/>
<feature type="transmembrane region" description="Helical" evidence="5">
    <location>
        <begin position="44"/>
        <end position="61"/>
    </location>
</feature>
<evidence type="ECO:0000256" key="2">
    <source>
        <dbReference type="ARBA" id="ARBA00022692"/>
    </source>
</evidence>
<gene>
    <name evidence="6" type="ORF">BI364_06980</name>
</gene>
<evidence type="ECO:0008006" key="8">
    <source>
        <dbReference type="Google" id="ProtNLM"/>
    </source>
</evidence>
<reference evidence="7" key="1">
    <citation type="submission" date="2016-09" db="EMBL/GenBank/DDBJ databases">
        <title>Acidihalobacter prosperus F5.</title>
        <authorList>
            <person name="Khaleque H.N."/>
            <person name="Ramsay J.P."/>
            <person name="Kaksonen A.H."/>
            <person name="Boxall N.J."/>
            <person name="Watkin E.L.J."/>
        </authorList>
    </citation>
    <scope>NUCLEOTIDE SEQUENCE [LARGE SCALE GENOMIC DNA]</scope>
    <source>
        <strain evidence="7">F5</strain>
    </source>
</reference>
<evidence type="ECO:0000256" key="4">
    <source>
        <dbReference type="ARBA" id="ARBA00023136"/>
    </source>
</evidence>
<organism evidence="6 7">
    <name type="scientific">Acidihalobacter yilgarnensis</name>
    <dbReference type="NCBI Taxonomy" id="2819280"/>
    <lineage>
        <taxon>Bacteria</taxon>
        <taxon>Pseudomonadati</taxon>
        <taxon>Pseudomonadota</taxon>
        <taxon>Gammaproteobacteria</taxon>
        <taxon>Chromatiales</taxon>
        <taxon>Ectothiorhodospiraceae</taxon>
        <taxon>Acidihalobacter</taxon>
    </lineage>
</organism>
<sequence length="99" mass="11308">MSEGERKTKIRRALIGGRVLWGVDYSLAVGNLTLAVMLVIVGHIYWWILAAIGIHGLLGMAHRADPDMFKVYLRYAKQGHRYEPWAHPDSRNRRPGGWL</sequence>
<evidence type="ECO:0000313" key="6">
    <source>
        <dbReference type="EMBL" id="AOU97735.1"/>
    </source>
</evidence>
<dbReference type="InterPro" id="IPR007792">
    <property type="entry name" value="T4SS_VirB3/TrbD/AvhB"/>
</dbReference>
<keyword evidence="3 5" id="KW-1133">Transmembrane helix</keyword>
<dbReference type="GO" id="GO:0016020">
    <property type="term" value="C:membrane"/>
    <property type="evidence" value="ECO:0007669"/>
    <property type="project" value="UniProtKB-SubCell"/>
</dbReference>
<dbReference type="Proteomes" id="UP000095401">
    <property type="component" value="Chromosome"/>
</dbReference>
<keyword evidence="7" id="KW-1185">Reference proteome</keyword>
<dbReference type="EMBL" id="CP017415">
    <property type="protein sequence ID" value="AOU97735.1"/>
    <property type="molecule type" value="Genomic_DNA"/>
</dbReference>
<dbReference type="KEGG" id="aprs:BI364_06980"/>
<keyword evidence="4 5" id="KW-0472">Membrane</keyword>
<keyword evidence="2 5" id="KW-0812">Transmembrane</keyword>
<feature type="transmembrane region" description="Helical" evidence="5">
    <location>
        <begin position="20"/>
        <end position="38"/>
    </location>
</feature>
<name>A0A1D8IMT8_9GAMM</name>